<dbReference type="PANTHER" id="PTHR14233">
    <property type="entry name" value="DUF914-RELATED"/>
    <property type="match status" value="1"/>
</dbReference>
<sequence>MDKHTTGTRATSVDFGRGGESSSTSPTHAFDHGAPELVNDGDRAGYNNPVLADVSKKKLTWTEKMRYFKTKEFWFILGLGQILALCITGTNTLSTFLVMEGTSIPAFQSFFNYVLLNGIYTGYTIYKYGFKGWGKMLYKDGWKYVILSFCDVEGNYFTVLAYRYTTILSAQLINFWAIVIVVIVSFFFLKVRYHWAQILGILICIGGMGILLASDHIQGVNGGDISSGNQLKGDLFALLGATMYGLSNVYEEWFVSGRPLYEVIGQIGFWGMIINGAQAGIFDRASFRSATWNSKVGGYLTGYTLILSFFYTAVPIMYRLASAAFFNISLLTGNFWGVIIGTAVFGYSVHYLYPIAFVLIMIGHFVYFLGKGVLGEAKKAWLGEHQERGVSGLFTAKRKIERGQVSIEAPVEGTPTQPELASLSQCYTVVVKTLAVKGKLKRCFIPSVPLIGPQRVATHAQMVTYTGWFDTCWQHASTAVKESLAVTPFLVLWDGRPNPHSARSQWTINNWEWSETVTAGRDIINLERWDRVGGAMRLVADLENFTSLAKVMHHLMECSQHFHPSAPVTAWSTTLDMTEVRRSFSMLTQAELQQSTRSYDHVEDTVLAVDEVDDIDDTHIDIDASMIEQDGHSSEDGDVWLDIAALYSRMRKKGLFDPISPEDRRKCLEFNNKIMAESSSSRSKSHQDTIKAMAQWPPALCPGYYDETNTVVPCPHATEMTIHTARNMTRSLSF</sequence>
<feature type="transmembrane region" description="Helical" evidence="8">
    <location>
        <begin position="110"/>
        <end position="129"/>
    </location>
</feature>
<evidence type="ECO:0000313" key="10">
    <source>
        <dbReference type="Proteomes" id="UP001316803"/>
    </source>
</evidence>
<protein>
    <submittedName>
        <fullName evidence="9">Uncharacterized protein</fullName>
    </submittedName>
</protein>
<feature type="transmembrane region" description="Helical" evidence="8">
    <location>
        <begin position="325"/>
        <end position="345"/>
    </location>
</feature>
<dbReference type="InterPro" id="IPR052221">
    <property type="entry name" value="SLC35F_Transporter"/>
</dbReference>
<comment type="caution">
    <text evidence="9">The sequence shown here is derived from an EMBL/GenBank/DDBJ whole genome shotgun (WGS) entry which is preliminary data.</text>
</comment>
<dbReference type="Proteomes" id="UP001316803">
    <property type="component" value="Unassembled WGS sequence"/>
</dbReference>
<dbReference type="InterPro" id="IPR037185">
    <property type="entry name" value="EmrE-like"/>
</dbReference>
<proteinExistence type="inferred from homology"/>
<feature type="transmembrane region" description="Helical" evidence="8">
    <location>
        <begin position="296"/>
        <end position="318"/>
    </location>
</feature>
<evidence type="ECO:0000256" key="6">
    <source>
        <dbReference type="ARBA" id="ARBA00023136"/>
    </source>
</evidence>
<evidence type="ECO:0000256" key="1">
    <source>
        <dbReference type="ARBA" id="ARBA00004477"/>
    </source>
</evidence>
<feature type="transmembrane region" description="Helical" evidence="8">
    <location>
        <begin position="172"/>
        <end position="189"/>
    </location>
</feature>
<dbReference type="GO" id="GO:0016020">
    <property type="term" value="C:membrane"/>
    <property type="evidence" value="ECO:0007669"/>
    <property type="project" value="UniProtKB-SubCell"/>
</dbReference>
<comment type="subcellular location">
    <subcellularLocation>
        <location evidence="1">Endoplasmic reticulum membrane</location>
        <topology evidence="1">Multi-pass membrane protein</topology>
    </subcellularLocation>
</comment>
<evidence type="ECO:0000256" key="7">
    <source>
        <dbReference type="SAM" id="MobiDB-lite"/>
    </source>
</evidence>
<dbReference type="AlphaFoldDB" id="A0AAN8EC79"/>
<organism evidence="9 10">
    <name type="scientific">Knufia fluminis</name>
    <dbReference type="NCBI Taxonomy" id="191047"/>
    <lineage>
        <taxon>Eukaryota</taxon>
        <taxon>Fungi</taxon>
        <taxon>Dikarya</taxon>
        <taxon>Ascomycota</taxon>
        <taxon>Pezizomycotina</taxon>
        <taxon>Eurotiomycetes</taxon>
        <taxon>Chaetothyriomycetidae</taxon>
        <taxon>Chaetothyriales</taxon>
        <taxon>Trichomeriaceae</taxon>
        <taxon>Knufia</taxon>
    </lineage>
</organism>
<dbReference type="EMBL" id="JAKLMC020000018">
    <property type="protein sequence ID" value="KAK5951783.1"/>
    <property type="molecule type" value="Genomic_DNA"/>
</dbReference>
<keyword evidence="5 8" id="KW-1133">Transmembrane helix</keyword>
<evidence type="ECO:0000256" key="5">
    <source>
        <dbReference type="ARBA" id="ARBA00022989"/>
    </source>
</evidence>
<dbReference type="PANTHER" id="PTHR14233:SF4">
    <property type="entry name" value="SOLUTE CARRIER FAMILY 35 MEMBER F2"/>
    <property type="match status" value="1"/>
</dbReference>
<comment type="similarity">
    <text evidence="2">Belongs to the SLC35F solute transporter family.</text>
</comment>
<feature type="transmembrane region" description="Helical" evidence="8">
    <location>
        <begin position="351"/>
        <end position="369"/>
    </location>
</feature>
<dbReference type="InterPro" id="IPR009262">
    <property type="entry name" value="SLC35_F1/F2/F6"/>
</dbReference>
<feature type="transmembrane region" description="Helical" evidence="8">
    <location>
        <begin position="195"/>
        <end position="213"/>
    </location>
</feature>
<feature type="region of interest" description="Disordered" evidence="7">
    <location>
        <begin position="1"/>
        <end position="32"/>
    </location>
</feature>
<evidence type="ECO:0000256" key="2">
    <source>
        <dbReference type="ARBA" id="ARBA00007863"/>
    </source>
</evidence>
<evidence type="ECO:0000313" key="9">
    <source>
        <dbReference type="EMBL" id="KAK5951783.1"/>
    </source>
</evidence>
<evidence type="ECO:0000256" key="3">
    <source>
        <dbReference type="ARBA" id="ARBA00022448"/>
    </source>
</evidence>
<keyword evidence="3" id="KW-0813">Transport</keyword>
<keyword evidence="10" id="KW-1185">Reference proteome</keyword>
<evidence type="ECO:0000256" key="4">
    <source>
        <dbReference type="ARBA" id="ARBA00022692"/>
    </source>
</evidence>
<keyword evidence="4 8" id="KW-0812">Transmembrane</keyword>
<dbReference type="GO" id="GO:0022857">
    <property type="term" value="F:transmembrane transporter activity"/>
    <property type="evidence" value="ECO:0007669"/>
    <property type="project" value="InterPro"/>
</dbReference>
<dbReference type="SUPFAM" id="SSF103481">
    <property type="entry name" value="Multidrug resistance efflux transporter EmrE"/>
    <property type="match status" value="1"/>
</dbReference>
<dbReference type="Pfam" id="PF06027">
    <property type="entry name" value="SLC35F"/>
    <property type="match status" value="1"/>
</dbReference>
<evidence type="ECO:0000256" key="8">
    <source>
        <dbReference type="SAM" id="Phobius"/>
    </source>
</evidence>
<feature type="transmembrane region" description="Helical" evidence="8">
    <location>
        <begin position="73"/>
        <end position="98"/>
    </location>
</feature>
<reference evidence="9 10" key="1">
    <citation type="submission" date="2022-12" db="EMBL/GenBank/DDBJ databases">
        <title>Genomic features and morphological characterization of a novel Knufia sp. strain isolated from spacecraft assembly facility.</title>
        <authorList>
            <person name="Teixeira M."/>
            <person name="Chander A.M."/>
            <person name="Stajich J.E."/>
            <person name="Venkateswaran K."/>
        </authorList>
    </citation>
    <scope>NUCLEOTIDE SEQUENCE [LARGE SCALE GENOMIC DNA]</scope>
    <source>
        <strain evidence="9 10">FJI-L2-BK-P2</strain>
    </source>
</reference>
<keyword evidence="6 8" id="KW-0472">Membrane</keyword>
<gene>
    <name evidence="9" type="ORF">OHC33_007075</name>
</gene>
<accession>A0AAN8EC79</accession>
<name>A0AAN8EC79_9EURO</name>